<keyword evidence="1" id="KW-0472">Membrane</keyword>
<proteinExistence type="predicted"/>
<evidence type="ECO:0000313" key="2">
    <source>
        <dbReference type="EMBL" id="NKQ56562.1"/>
    </source>
</evidence>
<evidence type="ECO:0000256" key="1">
    <source>
        <dbReference type="SAM" id="Phobius"/>
    </source>
</evidence>
<sequence length="52" mass="5276">MSKEVVGIILLAVAGFLAGGVYSTWKTAKLLAGLLMVAALLALGGAIIWFVG</sequence>
<reference evidence="2 3" key="1">
    <citation type="submission" date="2020-04" db="EMBL/GenBank/DDBJ databases">
        <title>Novel species.</title>
        <authorList>
            <person name="Teo W.F.A."/>
            <person name="Lipun K."/>
            <person name="Srisuk N."/>
            <person name="Duangmal K."/>
        </authorList>
    </citation>
    <scope>NUCLEOTIDE SEQUENCE [LARGE SCALE GENOMIC DNA]</scope>
    <source>
        <strain evidence="2 3">K13G38</strain>
    </source>
</reference>
<evidence type="ECO:0000313" key="3">
    <source>
        <dbReference type="Proteomes" id="UP000715441"/>
    </source>
</evidence>
<gene>
    <name evidence="2" type="ORF">HFP15_27155</name>
</gene>
<keyword evidence="1" id="KW-1133">Transmembrane helix</keyword>
<dbReference type="Proteomes" id="UP000715441">
    <property type="component" value="Unassembled WGS sequence"/>
</dbReference>
<dbReference type="RefSeq" id="WP_168519584.1">
    <property type="nucleotide sequence ID" value="NZ_JAAXLS010000024.1"/>
</dbReference>
<name>A0ABX1J9W8_9PSEU</name>
<comment type="caution">
    <text evidence="2">The sequence shown here is derived from an EMBL/GenBank/DDBJ whole genome shotgun (WGS) entry which is preliminary data.</text>
</comment>
<evidence type="ECO:0008006" key="4">
    <source>
        <dbReference type="Google" id="ProtNLM"/>
    </source>
</evidence>
<keyword evidence="3" id="KW-1185">Reference proteome</keyword>
<keyword evidence="1" id="KW-0812">Transmembrane</keyword>
<accession>A0ABX1J9W8</accession>
<feature type="transmembrane region" description="Helical" evidence="1">
    <location>
        <begin position="30"/>
        <end position="51"/>
    </location>
</feature>
<protein>
    <recommendedName>
        <fullName evidence="4">Amidotransferase</fullName>
    </recommendedName>
</protein>
<organism evidence="2 3">
    <name type="scientific">Amycolatopsis acididurans</name>
    <dbReference type="NCBI Taxonomy" id="2724524"/>
    <lineage>
        <taxon>Bacteria</taxon>
        <taxon>Bacillati</taxon>
        <taxon>Actinomycetota</taxon>
        <taxon>Actinomycetes</taxon>
        <taxon>Pseudonocardiales</taxon>
        <taxon>Pseudonocardiaceae</taxon>
        <taxon>Amycolatopsis</taxon>
    </lineage>
</organism>
<dbReference type="EMBL" id="JAAXLS010000024">
    <property type="protein sequence ID" value="NKQ56562.1"/>
    <property type="molecule type" value="Genomic_DNA"/>
</dbReference>